<feature type="binding site" evidence="10">
    <location>
        <position position="297"/>
    </location>
    <ligand>
        <name>substrate</name>
    </ligand>
</feature>
<comment type="similarity">
    <text evidence="2 10">Belongs to the ArgJ family.</text>
</comment>
<evidence type="ECO:0000313" key="12">
    <source>
        <dbReference type="Proteomes" id="UP000242770"/>
    </source>
</evidence>
<dbReference type="EC" id="2.3.1.35" evidence="10"/>
<dbReference type="Pfam" id="PF01960">
    <property type="entry name" value="ArgJ"/>
    <property type="match status" value="1"/>
</dbReference>
<protein>
    <recommendedName>
        <fullName evidence="10">Arginine biosynthesis bifunctional protein ArgJ, mitochondrial</fullName>
    </recommendedName>
    <domain>
        <recommendedName>
            <fullName evidence="10">Glutamate N-acetyltransferase</fullName>
            <shortName evidence="10">GAT</shortName>
            <ecNumber evidence="10">2.3.1.35</ecNumber>
        </recommendedName>
        <alternativeName>
            <fullName evidence="10">Ornithine acetyltransferase</fullName>
            <shortName evidence="10">OATase</shortName>
        </alternativeName>
        <alternativeName>
            <fullName evidence="10">Ornithine transacetylase</fullName>
        </alternativeName>
    </domain>
    <domain>
        <recommendedName>
            <fullName evidence="10">Amino-acid acetyltransferase</fullName>
            <ecNumber evidence="10">2.3.1.1</ecNumber>
        </recommendedName>
        <alternativeName>
            <fullName evidence="10">N-acetylglutamate synthase</fullName>
            <shortName evidence="10">AGS</shortName>
        </alternativeName>
    </domain>
    <component>
        <recommendedName>
            <fullName evidence="10">Arginine biosynthesis bifunctional protein ArgJ alpha chain</fullName>
        </recommendedName>
    </component>
    <component>
        <recommendedName>
            <fullName evidence="10">Arginine biosynthesis bifunctional protein ArgJ beta chain</fullName>
        </recommendedName>
    </component>
</protein>
<dbReference type="Gene3D" id="3.60.70.12">
    <property type="entry name" value="L-amino peptidase D-ALA esterase/amidase"/>
    <property type="match status" value="1"/>
</dbReference>
<keyword evidence="6 10" id="KW-0068">Autocatalytic cleavage</keyword>
<keyword evidence="12" id="KW-1185">Reference proteome</keyword>
<dbReference type="FunFam" id="3.30.2330.10:FF:000001">
    <property type="entry name" value="Arginine biosynthesis bifunctional protein ArgJ, mitochondrial"/>
    <property type="match status" value="1"/>
</dbReference>
<feature type="binding site" evidence="10">
    <location>
        <position position="45"/>
    </location>
    <ligand>
        <name>substrate</name>
    </ligand>
</feature>
<dbReference type="GO" id="GO:0005759">
    <property type="term" value="C:mitochondrial matrix"/>
    <property type="evidence" value="ECO:0007669"/>
    <property type="project" value="UniProtKB-SubCell"/>
</dbReference>
<evidence type="ECO:0000256" key="10">
    <source>
        <dbReference type="HAMAP-Rule" id="MF_03124"/>
    </source>
</evidence>
<comment type="function">
    <text evidence="10">Catalyzes two activities which are involved in the cyclic version of arginine biosynthesis: the synthesis of acetylglutamate from glutamate and acetyl-CoA, and of ornithine by transacetylation between acetylornithine and glutamate.</text>
</comment>
<dbReference type="GO" id="GO:0006526">
    <property type="term" value="P:L-arginine biosynthetic process"/>
    <property type="evidence" value="ECO:0007669"/>
    <property type="project" value="UniProtKB-UniRule"/>
</dbReference>
<evidence type="ECO:0000256" key="6">
    <source>
        <dbReference type="ARBA" id="ARBA00022813"/>
    </source>
</evidence>
<dbReference type="Proteomes" id="UP000242770">
    <property type="component" value="Unassembled WGS sequence"/>
</dbReference>
<accession>A0A0F7SA88</accession>
<feature type="active site" description="Nucleophile" evidence="10">
    <location>
        <position position="73"/>
    </location>
</feature>
<comment type="subcellular location">
    <subcellularLocation>
        <location evidence="1 10">Mitochondrion matrix</location>
    </subcellularLocation>
</comment>
<keyword evidence="5 10" id="KW-0808">Transferase</keyword>
<dbReference type="InterPro" id="IPR042195">
    <property type="entry name" value="ArgJ_beta_C"/>
</dbReference>
<name>A0A0F7SA88_9BASI</name>
<evidence type="ECO:0000256" key="1">
    <source>
        <dbReference type="ARBA" id="ARBA00004305"/>
    </source>
</evidence>
<proteinExistence type="inferred from homology"/>
<dbReference type="InterPro" id="IPR016117">
    <property type="entry name" value="ArgJ-like_dom_sf"/>
</dbReference>
<keyword evidence="7 10" id="KW-0496">Mitochondrion</keyword>
<feature type="site" description="Cleavage; by autolysis" evidence="10">
    <location>
        <begin position="72"/>
        <end position="73"/>
    </location>
</feature>
<evidence type="ECO:0000256" key="7">
    <source>
        <dbReference type="ARBA" id="ARBA00023128"/>
    </source>
</evidence>
<dbReference type="PANTHER" id="PTHR23100:SF0">
    <property type="entry name" value="ARGININE BIOSYNTHESIS BIFUNCTIONAL PROTEIN ARGJ, MITOCHONDRIAL"/>
    <property type="match status" value="1"/>
</dbReference>
<evidence type="ECO:0000256" key="4">
    <source>
        <dbReference type="ARBA" id="ARBA00022605"/>
    </source>
</evidence>
<dbReference type="GO" id="GO:0004042">
    <property type="term" value="F:L-glutamate N-acetyltransferase activity"/>
    <property type="evidence" value="ECO:0007669"/>
    <property type="project" value="UniProtKB-UniRule"/>
</dbReference>
<sequence length="302" mass="32576">MILRSDPESWRETARAFMTTDTFPKLRAKTFKLGGKDVRMIGIDKGAGMIHPAMTGPTVPPSFVASSGQLHATMLGLIATDAAVHPKALQTALNRAVSRSFNCISVDGDMSTNDAILLLANGQSSPSSSSATEIDESSPEFEQFVTELTAFCQELSKLIVRDGEGAEKFVEITCTNAPSYDVAHGLLSRLVTSMLFKCAIHGEDANWGRILASVGGADPSLTSDIDPSKVSVSFVDPEGQHEGITVLKDGDPVKVDEAQIGKLLTKEDIRIVIDLKNGKEDCTYWTCDLSREYIAINADYRS</sequence>
<dbReference type="SUPFAM" id="SSF56266">
    <property type="entry name" value="DmpA/ArgJ-like"/>
    <property type="match status" value="1"/>
</dbReference>
<keyword evidence="4 10" id="KW-0028">Amino-acid biosynthesis</keyword>
<dbReference type="GO" id="GO:0004358">
    <property type="term" value="F:L-glutamate N-acetyltransferase activity, acting on acetyl-L-ornithine as donor"/>
    <property type="evidence" value="ECO:0007669"/>
    <property type="project" value="UniProtKB-UniRule"/>
</dbReference>
<evidence type="ECO:0000256" key="9">
    <source>
        <dbReference type="ARBA" id="ARBA00023315"/>
    </source>
</evidence>
<feature type="chain" id="PRO_5023263772" description="Arginine biosynthesis bifunctional protein ArgJ beta chain" evidence="10">
    <location>
        <begin position="73"/>
        <end position="302"/>
    </location>
</feature>
<dbReference type="AlphaFoldDB" id="A0A0F7SA88"/>
<dbReference type="EC" id="2.3.1.1" evidence="10"/>
<feature type="binding site" evidence="10">
    <location>
        <position position="73"/>
    </location>
    <ligand>
        <name>substrate</name>
    </ligand>
</feature>
<dbReference type="UniPathway" id="UPA00068">
    <property type="reaction ID" value="UER00106"/>
</dbReference>
<evidence type="ECO:0000313" key="11">
    <source>
        <dbReference type="EMBL" id="CDW97695.1"/>
    </source>
</evidence>
<keyword evidence="8 10" id="KW-0511">Multifunctional enzyme</keyword>
<dbReference type="EMBL" id="CCFA01002132">
    <property type="protein sequence ID" value="CDW97695.1"/>
    <property type="molecule type" value="Genomic_DNA"/>
</dbReference>
<comment type="pathway">
    <text evidence="10">Amino-acid biosynthesis; L-arginine biosynthesis; L-ornithine and N-acetyl-L-glutamate from L-glutamate and N(2)-acetyl-L-ornithine (cyclic): step 1/1.</text>
</comment>
<evidence type="ECO:0000256" key="5">
    <source>
        <dbReference type="ARBA" id="ARBA00022679"/>
    </source>
</evidence>
<dbReference type="PANTHER" id="PTHR23100">
    <property type="entry name" value="ARGININE BIOSYNTHESIS BIFUNCTIONAL PROTEIN ARGJ"/>
    <property type="match status" value="1"/>
</dbReference>
<gene>
    <name evidence="11" type="primary">SSCI37300.1</name>
</gene>
<comment type="PTM">
    <text evidence="10">The alpha and beta chains are autoproteolytically processed from a single precursor protein within the mitochondrion.</text>
</comment>
<dbReference type="STRING" id="49012.A0A0F7SA88"/>
<evidence type="ECO:0000256" key="3">
    <source>
        <dbReference type="ARBA" id="ARBA00022571"/>
    </source>
</evidence>
<reference evidence="12" key="1">
    <citation type="submission" date="2014-06" db="EMBL/GenBank/DDBJ databases">
        <authorList>
            <person name="Berkman P.J."/>
        </authorList>
    </citation>
    <scope>NUCLEOTIDE SEQUENCE [LARGE SCALE GENOMIC DNA]</scope>
</reference>
<comment type="caution">
    <text evidence="10">Lacks conserved residue(s) required for the propagation of feature annotation.</text>
</comment>
<evidence type="ECO:0000256" key="8">
    <source>
        <dbReference type="ARBA" id="ARBA00023268"/>
    </source>
</evidence>
<feature type="binding site" evidence="10">
    <location>
        <position position="302"/>
    </location>
    <ligand>
        <name>substrate</name>
    </ligand>
</feature>
<comment type="catalytic activity">
    <reaction evidence="10">
        <text>N(2)-acetyl-L-ornithine + L-glutamate = N-acetyl-L-glutamate + L-ornithine</text>
        <dbReference type="Rhea" id="RHEA:15349"/>
        <dbReference type="ChEBI" id="CHEBI:29985"/>
        <dbReference type="ChEBI" id="CHEBI:44337"/>
        <dbReference type="ChEBI" id="CHEBI:46911"/>
        <dbReference type="ChEBI" id="CHEBI:57805"/>
        <dbReference type="EC" id="2.3.1.35"/>
    </reaction>
</comment>
<comment type="subunit">
    <text evidence="10">Heterodimer of an alpha and a beta chain.</text>
</comment>
<dbReference type="FunFam" id="3.10.20.340:FF:000002">
    <property type="entry name" value="Arginine biosynthesis bifunctional protein ArgJ, mitochondrial"/>
    <property type="match status" value="1"/>
</dbReference>
<dbReference type="HAMAP" id="MF_01106">
    <property type="entry name" value="ArgJ"/>
    <property type="match status" value="1"/>
</dbReference>
<feature type="binding site" evidence="10">
    <location>
        <position position="19"/>
    </location>
    <ligand>
        <name>substrate</name>
    </ligand>
</feature>
<dbReference type="Gene3D" id="3.10.20.340">
    <property type="entry name" value="ArgJ beta chain, C-terminal domain"/>
    <property type="match status" value="1"/>
</dbReference>
<keyword evidence="9 10" id="KW-0012">Acyltransferase</keyword>
<feature type="binding site" evidence="10">
    <location>
        <position position="164"/>
    </location>
    <ligand>
        <name>substrate</name>
    </ligand>
</feature>
<comment type="catalytic activity">
    <reaction evidence="10">
        <text>L-glutamate + acetyl-CoA = N-acetyl-L-glutamate + CoA + H(+)</text>
        <dbReference type="Rhea" id="RHEA:24292"/>
        <dbReference type="ChEBI" id="CHEBI:15378"/>
        <dbReference type="ChEBI" id="CHEBI:29985"/>
        <dbReference type="ChEBI" id="CHEBI:44337"/>
        <dbReference type="ChEBI" id="CHEBI:57287"/>
        <dbReference type="ChEBI" id="CHEBI:57288"/>
        <dbReference type="EC" id="2.3.1.1"/>
    </reaction>
</comment>
<comment type="pathway">
    <text evidence="10">Amino-acid biosynthesis; L-arginine biosynthesis; N(2)-acetyl-L-ornithine from L-glutamate: step 1/4.</text>
</comment>
<evidence type="ECO:0000256" key="2">
    <source>
        <dbReference type="ARBA" id="ARBA00006774"/>
    </source>
</evidence>
<dbReference type="GO" id="GO:0006592">
    <property type="term" value="P:ornithine biosynthetic process"/>
    <property type="evidence" value="ECO:0007669"/>
    <property type="project" value="TreeGrafter"/>
</dbReference>
<dbReference type="Gene3D" id="3.30.2330.10">
    <property type="entry name" value="arginine biosynthesis bifunctional protein suprefamily"/>
    <property type="match status" value="1"/>
</dbReference>
<feature type="chain" id="PRO_5023263770" description="Arginine biosynthesis bifunctional protein ArgJ alpha chain" evidence="10">
    <location>
        <begin position="1"/>
        <end position="72"/>
    </location>
</feature>
<organism evidence="11 12">
    <name type="scientific">Sporisorium scitamineum</name>
    <dbReference type="NCBI Taxonomy" id="49012"/>
    <lineage>
        <taxon>Eukaryota</taxon>
        <taxon>Fungi</taxon>
        <taxon>Dikarya</taxon>
        <taxon>Basidiomycota</taxon>
        <taxon>Ustilaginomycotina</taxon>
        <taxon>Ustilaginomycetes</taxon>
        <taxon>Ustilaginales</taxon>
        <taxon>Ustilaginaceae</taxon>
        <taxon>Sporisorium</taxon>
    </lineage>
</organism>
<dbReference type="InterPro" id="IPR002813">
    <property type="entry name" value="Arg_biosynth_ArgJ"/>
</dbReference>
<keyword evidence="3 10" id="KW-0055">Arginine biosynthesis</keyword>